<evidence type="ECO:0008006" key="4">
    <source>
        <dbReference type="Google" id="ProtNLM"/>
    </source>
</evidence>
<keyword evidence="1" id="KW-0732">Signal</keyword>
<proteinExistence type="predicted"/>
<feature type="signal peptide" evidence="1">
    <location>
        <begin position="1"/>
        <end position="19"/>
    </location>
</feature>
<dbReference type="KEGG" id="alq:C7Y71_010150"/>
<evidence type="ECO:0000313" key="2">
    <source>
        <dbReference type="EMBL" id="QFQ13340.1"/>
    </source>
</evidence>
<accession>A0A5P8E913</accession>
<keyword evidence="3" id="KW-1185">Reference proteome</keyword>
<sequence>MNILRTITLSAFLATALSAAGQGKTVLTAETIDYTGQKIYIDCIQTPAYSAEFDYAAGETATYTFAPTRQVGMLINSRTLVIVAPGDSIHAKVRYTDPKNVSVTFSGTPSAVAANRLYQKVQALKKSMRYRSQLLSCVTLDEKPAQRIAQSRQLLEKTAAFVETAKDKVTPEAAAYVMAESEGLAYLSFMEYPKMYAELRKLPIAEQEIGDYWALMDSVELRADAASLSCPEYVSMLMRYVAYTNEKAADGTYTMPQKLEDIYREMAEGLEGAQRDAVLFHLLTNFIRGGKEVERAEPLIAEYRQKYNINKDYIAIIDGLME</sequence>
<organism evidence="2 3">
    <name type="scientific">Pseudoprevotella muciniphila</name>
    <dbReference type="NCBI Taxonomy" id="2133944"/>
    <lineage>
        <taxon>Bacteria</taxon>
        <taxon>Pseudomonadati</taxon>
        <taxon>Bacteroidota</taxon>
        <taxon>Bacteroidia</taxon>
        <taxon>Bacteroidales</taxon>
        <taxon>Prevotellaceae</taxon>
        <taxon>Pseudoprevotella</taxon>
    </lineage>
</organism>
<dbReference type="EMBL" id="CP033459">
    <property type="protein sequence ID" value="QFQ13340.1"/>
    <property type="molecule type" value="Genomic_DNA"/>
</dbReference>
<protein>
    <recommendedName>
        <fullName evidence="4">DUF4369 domain-containing protein</fullName>
    </recommendedName>
</protein>
<dbReference type="RefSeq" id="WP_111897570.1">
    <property type="nucleotide sequence ID" value="NZ_CP033459.1"/>
</dbReference>
<gene>
    <name evidence="2" type="ORF">C7Y71_010150</name>
</gene>
<dbReference type="AlphaFoldDB" id="A0A5P8E913"/>
<reference evidence="2 3" key="1">
    <citation type="submission" date="2018-11" db="EMBL/GenBank/DDBJ databases">
        <authorList>
            <person name="Na S.W."/>
            <person name="Baik M."/>
        </authorList>
    </citation>
    <scope>NUCLEOTIDE SEQUENCE [LARGE SCALE GENOMIC DNA]</scope>
    <source>
        <strain evidence="2 3">E39</strain>
    </source>
</reference>
<dbReference type="OrthoDB" id="1092959at2"/>
<dbReference type="Proteomes" id="UP000249375">
    <property type="component" value="Chromosome"/>
</dbReference>
<feature type="chain" id="PRO_5024348070" description="DUF4369 domain-containing protein" evidence="1">
    <location>
        <begin position="20"/>
        <end position="322"/>
    </location>
</feature>
<evidence type="ECO:0000313" key="3">
    <source>
        <dbReference type="Proteomes" id="UP000249375"/>
    </source>
</evidence>
<name>A0A5P8E913_9BACT</name>
<evidence type="ECO:0000256" key="1">
    <source>
        <dbReference type="SAM" id="SignalP"/>
    </source>
</evidence>